<feature type="compositionally biased region" description="Polar residues" evidence="1">
    <location>
        <begin position="189"/>
        <end position="199"/>
    </location>
</feature>
<evidence type="ECO:0000313" key="3">
    <source>
        <dbReference type="Proteomes" id="UP001201980"/>
    </source>
</evidence>
<feature type="region of interest" description="Disordered" evidence="1">
    <location>
        <begin position="1"/>
        <end position="201"/>
    </location>
</feature>
<feature type="compositionally biased region" description="Basic and acidic residues" evidence="1">
    <location>
        <begin position="542"/>
        <end position="566"/>
    </location>
</feature>
<proteinExistence type="predicted"/>
<feature type="region of interest" description="Disordered" evidence="1">
    <location>
        <begin position="301"/>
        <end position="464"/>
    </location>
</feature>
<accession>A0AAD5RGV7</accession>
<organism evidence="2 3">
    <name type="scientific">Zalerion maritima</name>
    <dbReference type="NCBI Taxonomy" id="339359"/>
    <lineage>
        <taxon>Eukaryota</taxon>
        <taxon>Fungi</taxon>
        <taxon>Dikarya</taxon>
        <taxon>Ascomycota</taxon>
        <taxon>Pezizomycotina</taxon>
        <taxon>Sordariomycetes</taxon>
        <taxon>Lulworthiomycetidae</taxon>
        <taxon>Lulworthiales</taxon>
        <taxon>Lulworthiaceae</taxon>
        <taxon>Zalerion</taxon>
    </lineage>
</organism>
<feature type="compositionally biased region" description="Low complexity" evidence="1">
    <location>
        <begin position="82"/>
        <end position="92"/>
    </location>
</feature>
<protein>
    <submittedName>
        <fullName evidence="2">Uncharacterized protein</fullName>
    </submittedName>
</protein>
<name>A0AAD5RGV7_9PEZI</name>
<reference evidence="2" key="1">
    <citation type="submission" date="2022-07" db="EMBL/GenBank/DDBJ databases">
        <title>Draft genome sequence of Zalerion maritima ATCC 34329, a (micro)plastics degrading marine fungus.</title>
        <authorList>
            <person name="Paco A."/>
            <person name="Goncalves M.F.M."/>
            <person name="Rocha-Santos T.A.P."/>
            <person name="Alves A."/>
        </authorList>
    </citation>
    <scope>NUCLEOTIDE SEQUENCE</scope>
    <source>
        <strain evidence="2">ATCC 34329</strain>
    </source>
</reference>
<feature type="compositionally biased region" description="Basic residues" evidence="1">
    <location>
        <begin position="320"/>
        <end position="331"/>
    </location>
</feature>
<dbReference type="Proteomes" id="UP001201980">
    <property type="component" value="Unassembled WGS sequence"/>
</dbReference>
<gene>
    <name evidence="2" type="ORF">MKZ38_009008</name>
</gene>
<evidence type="ECO:0000313" key="2">
    <source>
        <dbReference type="EMBL" id="KAJ2893108.1"/>
    </source>
</evidence>
<evidence type="ECO:0000256" key="1">
    <source>
        <dbReference type="SAM" id="MobiDB-lite"/>
    </source>
</evidence>
<dbReference type="EMBL" id="JAKWBI020000659">
    <property type="protein sequence ID" value="KAJ2893108.1"/>
    <property type="molecule type" value="Genomic_DNA"/>
</dbReference>
<feature type="compositionally biased region" description="Basic and acidic residues" evidence="1">
    <location>
        <begin position="363"/>
        <end position="374"/>
    </location>
</feature>
<feature type="compositionally biased region" description="Low complexity" evidence="1">
    <location>
        <begin position="162"/>
        <end position="183"/>
    </location>
</feature>
<feature type="compositionally biased region" description="Low complexity" evidence="1">
    <location>
        <begin position="19"/>
        <end position="40"/>
    </location>
</feature>
<feature type="region of interest" description="Disordered" evidence="1">
    <location>
        <begin position="531"/>
        <end position="566"/>
    </location>
</feature>
<dbReference type="AlphaFoldDB" id="A0AAD5RGV7"/>
<keyword evidence="3" id="KW-1185">Reference proteome</keyword>
<sequence length="566" mass="60525">MLSSGPPRQAQSTRRPNPASATTTVSISASAAAAMSTSYSPPIDQSKTNNKNNHHPLPSLTPYHRPSSSPDQHRPDSKSRRPSLPFSFPPLFHNNHTTSTSASLVPSTAQGRPIPLDQETTSHRTSALRELNSTYPSKHRYAKSTGAQSTTYSQPVIVRTYSGPPSRPASASRGGRRSSTASRLKYPFSSASTTQSTPVVRNVGPGLLSGSMVRAKHLAQGKKRPGRNDEQPARLPPVDAFSFKSFMADASMQQDISTDLDRIAEICARSRYSLSNQYEVHMSPHGSGAAFVAGSTPSRGGLGAVGPTLQAVSSDDERGHRKRRSAGRRRSAAYGTLETIMSSSRSSEEDKKQKKKGAAEIADEVRGRAARKEPAPAPVSSKSPKKTRVRQQGTVAPCTDGDDSRKLGRKKSTSFATAIIDSSRYQAPPVPQVPSDLAQDIPSPRNSTAALHSDPALPQTSSSHLEIRTTPEANGGATYVHESRPQSPAGSDGIYDPLSITMDDEPRNAHGAGIVSNLGSWIPWGGVGRTIHGGRRNGAEGSLRELLKTSDSKPSKGKALDRTRHY</sequence>
<feature type="compositionally biased region" description="Polar residues" evidence="1">
    <location>
        <begin position="94"/>
        <end position="110"/>
    </location>
</feature>
<comment type="caution">
    <text evidence="2">The sequence shown here is derived from an EMBL/GenBank/DDBJ whole genome shotgun (WGS) entry which is preliminary data.</text>
</comment>
<feature type="compositionally biased region" description="Polar residues" evidence="1">
    <location>
        <begin position="145"/>
        <end position="154"/>
    </location>
</feature>